<dbReference type="AlphaFoldDB" id="A0A839TPS6"/>
<evidence type="ECO:0000313" key="1">
    <source>
        <dbReference type="EMBL" id="MBB3128826.1"/>
    </source>
</evidence>
<organism evidence="1 2">
    <name type="scientific">Paenibacillus rhizosphaerae</name>
    <dbReference type="NCBI Taxonomy" id="297318"/>
    <lineage>
        <taxon>Bacteria</taxon>
        <taxon>Bacillati</taxon>
        <taxon>Bacillota</taxon>
        <taxon>Bacilli</taxon>
        <taxon>Bacillales</taxon>
        <taxon>Paenibacillaceae</taxon>
        <taxon>Paenibacillus</taxon>
    </lineage>
</organism>
<dbReference type="Proteomes" id="UP000517523">
    <property type="component" value="Unassembled WGS sequence"/>
</dbReference>
<sequence>MQLDLKVTPFSYHGSYFAFQYVDNAPHGLG</sequence>
<proteinExistence type="predicted"/>
<name>A0A839TPS6_9BACL</name>
<dbReference type="EMBL" id="JACHXJ010000003">
    <property type="protein sequence ID" value="MBB3128826.1"/>
    <property type="molecule type" value="Genomic_DNA"/>
</dbReference>
<accession>A0A839TPS6</accession>
<protein>
    <submittedName>
        <fullName evidence="1">Uncharacterized protein</fullName>
    </submittedName>
</protein>
<reference evidence="1 2" key="1">
    <citation type="submission" date="2020-08" db="EMBL/GenBank/DDBJ databases">
        <title>Genomic Encyclopedia of Type Strains, Phase III (KMG-III): the genomes of soil and plant-associated and newly described type strains.</title>
        <authorList>
            <person name="Whitman W."/>
        </authorList>
    </citation>
    <scope>NUCLEOTIDE SEQUENCE [LARGE SCALE GENOMIC DNA]</scope>
    <source>
        <strain evidence="1 2">CECT 5831</strain>
    </source>
</reference>
<comment type="caution">
    <text evidence="1">The sequence shown here is derived from an EMBL/GenBank/DDBJ whole genome shotgun (WGS) entry which is preliminary data.</text>
</comment>
<evidence type="ECO:0000313" key="2">
    <source>
        <dbReference type="Proteomes" id="UP000517523"/>
    </source>
</evidence>
<gene>
    <name evidence="1" type="ORF">FHS19_003501</name>
</gene>